<evidence type="ECO:0000256" key="12">
    <source>
        <dbReference type="ARBA" id="ARBA00023004"/>
    </source>
</evidence>
<evidence type="ECO:0000313" key="19">
    <source>
        <dbReference type="EMBL" id="KTA95204.1"/>
    </source>
</evidence>
<dbReference type="VEuPathDB" id="FungiDB:CAGL0L06666g"/>
<comment type="cofactor">
    <cofactor evidence="2">
        <name>FAD</name>
        <dbReference type="ChEBI" id="CHEBI:57692"/>
    </cofactor>
</comment>
<dbReference type="EMBL" id="LLZZ01000186">
    <property type="protein sequence ID" value="KTA95204.1"/>
    <property type="molecule type" value="Genomic_DNA"/>
</dbReference>
<keyword evidence="13" id="KW-0520">NAD</keyword>
<dbReference type="InterPro" id="IPR012292">
    <property type="entry name" value="Globin/Proto"/>
</dbReference>
<dbReference type="GO" id="GO:0005829">
    <property type="term" value="C:cytosol"/>
    <property type="evidence" value="ECO:0007669"/>
    <property type="project" value="EnsemblFungi"/>
</dbReference>
<evidence type="ECO:0000259" key="18">
    <source>
        <dbReference type="PROSITE" id="PS51384"/>
    </source>
</evidence>
<dbReference type="PROSITE" id="PS51384">
    <property type="entry name" value="FAD_FR"/>
    <property type="match status" value="1"/>
</dbReference>
<dbReference type="GO" id="GO:0016966">
    <property type="term" value="F:nitric oxide reductase activity"/>
    <property type="evidence" value="ECO:0007669"/>
    <property type="project" value="EnsemblFungi"/>
</dbReference>
<dbReference type="GO" id="GO:0009636">
    <property type="term" value="P:response to toxic substance"/>
    <property type="evidence" value="ECO:0007669"/>
    <property type="project" value="UniProtKB-KW"/>
</dbReference>
<dbReference type="VEuPathDB" id="FungiDB:B1J91_L06666g"/>
<dbReference type="InterPro" id="IPR001433">
    <property type="entry name" value="OxRdtase_FAD/NAD-bd"/>
</dbReference>
<evidence type="ECO:0000256" key="10">
    <source>
        <dbReference type="ARBA" id="ARBA00022857"/>
    </source>
</evidence>
<protein>
    <recommendedName>
        <fullName evidence="4">nitric oxide dioxygenase</fullName>
        <ecNumber evidence="4">1.14.12.17</ecNumber>
    </recommendedName>
</protein>
<dbReference type="AlphaFoldDB" id="A0A0W0DA61"/>
<dbReference type="FunFam" id="1.10.490.10:FF:000003">
    <property type="entry name" value="Flavohemoprotein"/>
    <property type="match status" value="1"/>
</dbReference>
<dbReference type="GO" id="GO:0005759">
    <property type="term" value="C:mitochondrial matrix"/>
    <property type="evidence" value="ECO:0007669"/>
    <property type="project" value="EnsemblFungi"/>
</dbReference>
<proteinExistence type="inferred from homology"/>
<dbReference type="Gene3D" id="3.40.50.80">
    <property type="entry name" value="Nucleotide-binding domain of ferredoxin-NADP reductase (FNR) module"/>
    <property type="match status" value="1"/>
</dbReference>
<dbReference type="EMBL" id="LLZZ01000152">
    <property type="protein sequence ID" value="KTA98724.1"/>
    <property type="molecule type" value="Genomic_DNA"/>
</dbReference>
<dbReference type="VEuPathDB" id="FungiDB:GVI51_L06545"/>
<dbReference type="Gene3D" id="2.40.30.10">
    <property type="entry name" value="Translation factors"/>
    <property type="match status" value="1"/>
</dbReference>
<keyword evidence="6" id="KW-0349">Heme</keyword>
<dbReference type="CDD" id="cd14777">
    <property type="entry name" value="Yhb1-globin-like"/>
    <property type="match status" value="1"/>
</dbReference>
<keyword evidence="9" id="KW-0274">FAD</keyword>
<sequence>MLSEQTRTIIKATVPVLEKQGTQITKCFYGHMLTEHEELLNIFNRTNQKIGAQPTALATTVLAAAKHIDNLAALLPHVEQIGHKHRALQILPEHYPIVGKYLLIAIKEVLGDVATPEIITAWGEAYQEIADVFISVEAKMYKEAAWPGWKQFEVVGKDKVAEDIYEFTVKPTGDSGVDLAKLPIIPGQYITVNSHPVRQDNKYDALRHYSICSADTTNGLKFAVKLQTSTNNPDGLVSEFLHKDVKVGDVLKLSAPAGDFAVNKDLINQNDIPLVLLSSGVGVTPIVSMLEAQVKENPSRPIVWIQSAYNEPHVAFKNHVDNLLKQAKDAKKVVVLTDSQPRIDDKFLKENVPAHADVYICGSLNFMQSMIDHFQVLEHKNDMIHYEPFGPKMSTVKV</sequence>
<comment type="caution">
    <text evidence="19">The sequence shown here is derived from an EMBL/GenBank/DDBJ whole genome shotgun (WGS) entry which is preliminary data.</text>
</comment>
<dbReference type="InterPro" id="IPR017938">
    <property type="entry name" value="Riboflavin_synthase-like_b-brl"/>
</dbReference>
<evidence type="ECO:0000259" key="17">
    <source>
        <dbReference type="PROSITE" id="PS01033"/>
    </source>
</evidence>
<dbReference type="GO" id="GO:0008941">
    <property type="term" value="F:nitric oxide dioxygenase NAD(P)H activity"/>
    <property type="evidence" value="ECO:0007669"/>
    <property type="project" value="UniProtKB-EC"/>
</dbReference>
<dbReference type="VEuPathDB" id="FungiDB:GW608_L08569"/>
<dbReference type="InterPro" id="IPR009050">
    <property type="entry name" value="Globin-like_sf"/>
</dbReference>
<dbReference type="PANTHER" id="PTHR43396:SF3">
    <property type="entry name" value="FLAVOHEMOPROTEIN"/>
    <property type="match status" value="1"/>
</dbReference>
<accession>A0A0W0DA61</accession>
<evidence type="ECO:0000256" key="16">
    <source>
        <dbReference type="ARBA" id="ARBA00056398"/>
    </source>
</evidence>
<comment type="function">
    <text evidence="16">In the presence of oxygen and NADH, it has NADH oxidase activity, which leads to the generation of superoxide and H(2)O(2). Under anaerobic conditions, it also exhibits nitric oxide reductase and FAD reductase activities. However, all these reactions are much lower than NOD activity.</text>
</comment>
<evidence type="ECO:0000256" key="7">
    <source>
        <dbReference type="ARBA" id="ARBA00022630"/>
    </source>
</evidence>
<dbReference type="Pfam" id="PF00042">
    <property type="entry name" value="Globin"/>
    <property type="match status" value="1"/>
</dbReference>
<dbReference type="GO" id="GO:0046210">
    <property type="term" value="P:nitric oxide catabolic process"/>
    <property type="evidence" value="ECO:0007669"/>
    <property type="project" value="TreeGrafter"/>
</dbReference>
<dbReference type="SUPFAM" id="SSF52343">
    <property type="entry name" value="Ferredoxin reductase-like, C-terminal NADP-linked domain"/>
    <property type="match status" value="1"/>
</dbReference>
<dbReference type="VEuPathDB" id="FungiDB:GWK60_L08547"/>
<dbReference type="InterPro" id="IPR017927">
    <property type="entry name" value="FAD-bd_FR_type"/>
</dbReference>
<dbReference type="FunFam" id="3.40.50.80:FF:000010">
    <property type="entry name" value="Flavohemoprotein"/>
    <property type="match status" value="1"/>
</dbReference>
<keyword evidence="12" id="KW-0408">Iron</keyword>
<dbReference type="PANTHER" id="PTHR43396">
    <property type="entry name" value="FLAVOHEMOPROTEIN"/>
    <property type="match status" value="1"/>
</dbReference>
<evidence type="ECO:0000313" key="21">
    <source>
        <dbReference type="Proteomes" id="UP000054886"/>
    </source>
</evidence>
<keyword evidence="11" id="KW-0560">Oxidoreductase</keyword>
<evidence type="ECO:0000256" key="11">
    <source>
        <dbReference type="ARBA" id="ARBA00023002"/>
    </source>
</evidence>
<feature type="domain" description="FAD-binding FR-type" evidence="18">
    <location>
        <begin position="147"/>
        <end position="263"/>
    </location>
</feature>
<comment type="similarity">
    <text evidence="3">In the C-terminal section; belongs to the flavoprotein pyridine nucleotide cytochrome reductase family.</text>
</comment>
<keyword evidence="10" id="KW-0521">NADP</keyword>
<evidence type="ECO:0000256" key="1">
    <source>
        <dbReference type="ARBA" id="ARBA00001970"/>
    </source>
</evidence>
<evidence type="ECO:0000256" key="3">
    <source>
        <dbReference type="ARBA" id="ARBA00006401"/>
    </source>
</evidence>
<comment type="cofactor">
    <cofactor evidence="1">
        <name>heme b</name>
        <dbReference type="ChEBI" id="CHEBI:60344"/>
    </cofactor>
</comment>
<evidence type="ECO:0000256" key="4">
    <source>
        <dbReference type="ARBA" id="ARBA00012229"/>
    </source>
</evidence>
<dbReference type="Gene3D" id="1.10.490.10">
    <property type="entry name" value="Globins"/>
    <property type="match status" value="1"/>
</dbReference>
<dbReference type="InterPro" id="IPR000971">
    <property type="entry name" value="Globin"/>
</dbReference>
<dbReference type="Pfam" id="PF00970">
    <property type="entry name" value="FAD_binding_6"/>
    <property type="match status" value="1"/>
</dbReference>
<keyword evidence="7" id="KW-0285">Flavoprotein</keyword>
<dbReference type="PROSITE" id="PS01033">
    <property type="entry name" value="GLOBIN"/>
    <property type="match status" value="1"/>
</dbReference>
<evidence type="ECO:0000256" key="2">
    <source>
        <dbReference type="ARBA" id="ARBA00001974"/>
    </source>
</evidence>
<evidence type="ECO:0000256" key="6">
    <source>
        <dbReference type="ARBA" id="ARBA00022617"/>
    </source>
</evidence>
<dbReference type="GO" id="GO:0046872">
    <property type="term" value="F:metal ion binding"/>
    <property type="evidence" value="ECO:0007669"/>
    <property type="project" value="UniProtKB-KW"/>
</dbReference>
<keyword evidence="8" id="KW-0479">Metal-binding</keyword>
<name>A0A0W0DA61_CANGB</name>
<dbReference type="GO" id="GO:0071949">
    <property type="term" value="F:FAD binding"/>
    <property type="evidence" value="ECO:0007669"/>
    <property type="project" value="TreeGrafter"/>
</dbReference>
<dbReference type="InterPro" id="IPR039261">
    <property type="entry name" value="FNR_nucleotide-bd"/>
</dbReference>
<dbReference type="GO" id="GO:0071218">
    <property type="term" value="P:cellular response to misfolded protein"/>
    <property type="evidence" value="ECO:0007669"/>
    <property type="project" value="EnsemblFungi"/>
</dbReference>
<evidence type="ECO:0000256" key="9">
    <source>
        <dbReference type="ARBA" id="ARBA00022827"/>
    </source>
</evidence>
<dbReference type="EC" id="1.14.12.17" evidence="4"/>
<dbReference type="GO" id="GO:0020037">
    <property type="term" value="F:heme binding"/>
    <property type="evidence" value="ECO:0007669"/>
    <property type="project" value="InterPro"/>
</dbReference>
<dbReference type="GO" id="GO:0019825">
    <property type="term" value="F:oxygen binding"/>
    <property type="evidence" value="ECO:0007669"/>
    <property type="project" value="InterPro"/>
</dbReference>
<dbReference type="OrthoDB" id="436496at2759"/>
<organism evidence="19 21">
    <name type="scientific">Candida glabrata</name>
    <name type="common">Yeast</name>
    <name type="synonym">Torulopsis glabrata</name>
    <dbReference type="NCBI Taxonomy" id="5478"/>
    <lineage>
        <taxon>Eukaryota</taxon>
        <taxon>Fungi</taxon>
        <taxon>Dikarya</taxon>
        <taxon>Ascomycota</taxon>
        <taxon>Saccharomycotina</taxon>
        <taxon>Saccharomycetes</taxon>
        <taxon>Saccharomycetales</taxon>
        <taxon>Saccharomycetaceae</taxon>
        <taxon>Nakaseomyces</taxon>
    </lineage>
</organism>
<dbReference type="Proteomes" id="UP000054886">
    <property type="component" value="Unassembled WGS sequence"/>
</dbReference>
<dbReference type="GO" id="GO:1902170">
    <property type="term" value="P:cellular response to reactive nitrogen species"/>
    <property type="evidence" value="ECO:0007669"/>
    <property type="project" value="EnsemblFungi"/>
</dbReference>
<keyword evidence="5" id="KW-0216">Detoxification</keyword>
<evidence type="ECO:0000256" key="13">
    <source>
        <dbReference type="ARBA" id="ARBA00023027"/>
    </source>
</evidence>
<dbReference type="CDD" id="cd06184">
    <property type="entry name" value="flavohem_like_fad_nad_binding"/>
    <property type="match status" value="1"/>
</dbReference>
<reference evidence="19 21" key="1">
    <citation type="submission" date="2015-10" db="EMBL/GenBank/DDBJ databases">
        <title>Draft genomes sequences of Candida glabrata isolates 1A, 1B, 2A, 2B, 3A and 3B.</title>
        <authorList>
            <person name="Haavelsrud O.E."/>
            <person name="Gaustad P."/>
        </authorList>
    </citation>
    <scope>NUCLEOTIDE SEQUENCE [LARGE SCALE GENOMIC DNA]</scope>
    <source>
        <strain evidence="19">910700640</strain>
    </source>
</reference>
<evidence type="ECO:0000256" key="5">
    <source>
        <dbReference type="ARBA" id="ARBA00022575"/>
    </source>
</evidence>
<dbReference type="Pfam" id="PF00175">
    <property type="entry name" value="NAD_binding_1"/>
    <property type="match status" value="1"/>
</dbReference>
<dbReference type="SUPFAM" id="SSF63380">
    <property type="entry name" value="Riboflavin synthase domain-like"/>
    <property type="match status" value="1"/>
</dbReference>
<dbReference type="InterPro" id="IPR008333">
    <property type="entry name" value="Cbr1-like_FAD-bd_dom"/>
</dbReference>
<evidence type="ECO:0000313" key="20">
    <source>
        <dbReference type="EMBL" id="KTA98724.1"/>
    </source>
</evidence>
<dbReference type="SUPFAM" id="SSF46458">
    <property type="entry name" value="Globin-like"/>
    <property type="match status" value="1"/>
</dbReference>
<evidence type="ECO:0000256" key="15">
    <source>
        <dbReference type="ARBA" id="ARBA00049433"/>
    </source>
</evidence>
<dbReference type="OMA" id="ADIHYEV"/>
<comment type="catalytic activity">
    <reaction evidence="15">
        <text>2 nitric oxide + NADPH + 2 O2 = 2 nitrate + NADP(+) + H(+)</text>
        <dbReference type="Rhea" id="RHEA:19465"/>
        <dbReference type="ChEBI" id="CHEBI:15378"/>
        <dbReference type="ChEBI" id="CHEBI:15379"/>
        <dbReference type="ChEBI" id="CHEBI:16480"/>
        <dbReference type="ChEBI" id="CHEBI:17632"/>
        <dbReference type="ChEBI" id="CHEBI:57783"/>
        <dbReference type="ChEBI" id="CHEBI:58349"/>
        <dbReference type="EC" id="1.14.12.17"/>
    </reaction>
</comment>
<dbReference type="GO" id="GO:0071500">
    <property type="term" value="P:cellular response to nitrosative stress"/>
    <property type="evidence" value="ECO:0007669"/>
    <property type="project" value="TreeGrafter"/>
</dbReference>
<evidence type="ECO:0000256" key="8">
    <source>
        <dbReference type="ARBA" id="ARBA00022723"/>
    </source>
</evidence>
<evidence type="ECO:0000256" key="14">
    <source>
        <dbReference type="ARBA" id="ARBA00048649"/>
    </source>
</evidence>
<feature type="domain" description="Globin" evidence="17">
    <location>
        <begin position="1"/>
        <end position="138"/>
    </location>
</feature>
<dbReference type="GO" id="GO:0034599">
    <property type="term" value="P:cellular response to oxidative stress"/>
    <property type="evidence" value="ECO:0007669"/>
    <property type="project" value="EnsemblFungi"/>
</dbReference>
<comment type="catalytic activity">
    <reaction evidence="14">
        <text>2 nitric oxide + NADH + 2 O2 = 2 nitrate + NAD(+) + H(+)</text>
        <dbReference type="Rhea" id="RHEA:19469"/>
        <dbReference type="ChEBI" id="CHEBI:15378"/>
        <dbReference type="ChEBI" id="CHEBI:15379"/>
        <dbReference type="ChEBI" id="CHEBI:16480"/>
        <dbReference type="ChEBI" id="CHEBI:17632"/>
        <dbReference type="ChEBI" id="CHEBI:57540"/>
        <dbReference type="ChEBI" id="CHEBI:57945"/>
        <dbReference type="EC" id="1.14.12.17"/>
    </reaction>
</comment>
<gene>
    <name evidence="20" type="ORF">AO440_005107</name>
    <name evidence="19" type="ORF">AO440_005547</name>
</gene>